<evidence type="ECO:0000313" key="1">
    <source>
        <dbReference type="EMBL" id="CAE7720087.1"/>
    </source>
</evidence>
<name>A0A812X861_SYMPI</name>
<comment type="caution">
    <text evidence="1">The sequence shown here is derived from an EMBL/GenBank/DDBJ whole genome shotgun (WGS) entry which is preliminary data.</text>
</comment>
<dbReference type="Gene3D" id="2.60.40.790">
    <property type="match status" value="1"/>
</dbReference>
<dbReference type="OrthoDB" id="436269at2759"/>
<protein>
    <submittedName>
        <fullName evidence="1">AP5Z1 protein</fullName>
    </submittedName>
</protein>
<reference evidence="1" key="1">
    <citation type="submission" date="2021-02" db="EMBL/GenBank/DDBJ databases">
        <authorList>
            <person name="Dougan E. K."/>
            <person name="Rhodes N."/>
            <person name="Thang M."/>
            <person name="Chan C."/>
        </authorList>
    </citation>
    <scope>NUCLEOTIDE SEQUENCE</scope>
</reference>
<sequence length="220" mass="23723">MAEAQMGELSLNVIYSKASGPQQLSVPTDITGEALKDRLREALCLGEDVSLALSYQNGSRNSVKKVLEAQQSLSEQGVEDGASLTVKADAVEVRPENSFLRESIRNNGGNSYYYAHANEKELPPELRYVYGGEPIKLEPQNVDLGDAAKASGARPLTKYSWADEGDFVCIYVSAEGEPEAIEAATSGEVKVSFDGRAVELRICGSGKEFALSLKQLEGEI</sequence>
<proteinExistence type="predicted"/>
<feature type="non-terminal residue" evidence="1">
    <location>
        <position position="1"/>
    </location>
</feature>
<keyword evidence="2" id="KW-1185">Reference proteome</keyword>
<accession>A0A812X861</accession>
<dbReference type="EMBL" id="CAJNIZ010045441">
    <property type="protein sequence ID" value="CAE7720087.1"/>
    <property type="molecule type" value="Genomic_DNA"/>
</dbReference>
<dbReference type="Proteomes" id="UP000649617">
    <property type="component" value="Unassembled WGS sequence"/>
</dbReference>
<dbReference type="AlphaFoldDB" id="A0A812X861"/>
<gene>
    <name evidence="1" type="primary">AP5Z1</name>
    <name evidence="1" type="ORF">SPIL2461_LOCUS20504</name>
</gene>
<organism evidence="1 2">
    <name type="scientific">Symbiodinium pilosum</name>
    <name type="common">Dinoflagellate</name>
    <dbReference type="NCBI Taxonomy" id="2952"/>
    <lineage>
        <taxon>Eukaryota</taxon>
        <taxon>Sar</taxon>
        <taxon>Alveolata</taxon>
        <taxon>Dinophyceae</taxon>
        <taxon>Suessiales</taxon>
        <taxon>Symbiodiniaceae</taxon>
        <taxon>Symbiodinium</taxon>
    </lineage>
</organism>
<evidence type="ECO:0000313" key="2">
    <source>
        <dbReference type="Proteomes" id="UP000649617"/>
    </source>
</evidence>
<dbReference type="InterPro" id="IPR008978">
    <property type="entry name" value="HSP20-like_chaperone"/>
</dbReference>